<feature type="transmembrane region" description="Helical" evidence="8">
    <location>
        <begin position="223"/>
        <end position="244"/>
    </location>
</feature>
<feature type="transmembrane region" description="Helical" evidence="8">
    <location>
        <begin position="148"/>
        <end position="172"/>
    </location>
</feature>
<feature type="transmembrane region" description="Helical" evidence="8">
    <location>
        <begin position="88"/>
        <end position="108"/>
    </location>
</feature>
<feature type="transmembrane region" description="Helical" evidence="8">
    <location>
        <begin position="193"/>
        <end position="211"/>
    </location>
</feature>
<keyword evidence="7 8" id="KW-0924">Ammonia transport</keyword>
<evidence type="ECO:0000256" key="2">
    <source>
        <dbReference type="ARBA" id="ARBA00005887"/>
    </source>
</evidence>
<dbReference type="GO" id="GO:0008519">
    <property type="term" value="F:ammonium channel activity"/>
    <property type="evidence" value="ECO:0007669"/>
    <property type="project" value="InterPro"/>
</dbReference>
<dbReference type="InterPro" id="IPR029020">
    <property type="entry name" value="Ammonium/urea_transptr"/>
</dbReference>
<dbReference type="OrthoDB" id="9814202at2"/>
<evidence type="ECO:0000313" key="10">
    <source>
        <dbReference type="EMBL" id="TLP36905.1"/>
    </source>
</evidence>
<evidence type="ECO:0000259" key="9">
    <source>
        <dbReference type="PROSITE" id="PS50887"/>
    </source>
</evidence>
<reference evidence="10 11" key="1">
    <citation type="submission" date="2019-05" db="EMBL/GenBank/DDBJ databases">
        <title>Arcobacter sp. nov., isolated from sea sediment.</title>
        <authorList>
            <person name="Kim W."/>
        </authorList>
    </citation>
    <scope>NUCLEOTIDE SEQUENCE [LARGE SCALE GENOMIC DNA]</scope>
    <source>
        <strain evidence="10 11">CAU 1517</strain>
    </source>
</reference>
<evidence type="ECO:0000256" key="1">
    <source>
        <dbReference type="ARBA" id="ARBA00004141"/>
    </source>
</evidence>
<comment type="caution">
    <text evidence="10">The sequence shown here is derived from an EMBL/GenBank/DDBJ whole genome shotgun (WGS) entry which is preliminary data.</text>
</comment>
<evidence type="ECO:0000256" key="3">
    <source>
        <dbReference type="ARBA" id="ARBA00022448"/>
    </source>
</evidence>
<sequence>MNNLDLIWILLSAFLVFLMQFGFSLVETGSVRSKNTINVAMKNLIDTVFGIIFFWFIGFGLMFGTDSLGLFGTDSFIIDGKDLEQNAIFFFQAMFAATAVTIVSGAVAERIKFNGYIVVAIIVSALIYPIFGHWAWNENGWLNKLGFIDFAGSTVVHSIGAWIGLIGTIVLGPRLGKFKNGKVKYFAPSNHNFIVFGVFILFFSWFGFNAGSLLKFDYEVTSILLNTLIAAVFGGFGAWIITFFHKAKVDVEIFSYGILAGLVGITAGCYELTVAQSAIVGFISSFIMHYSNEILTRYFKIDDPLSVVSIHGFAGAWGTIAVGIFANLPDGMTRIELILVQTVGVFSAFLFAIITGFILFIILYKLNLLRVRKKHEVIGLNTSEHNAKLPWVETIESIVTIMKTGNMGKKVHEERGTEVGLVARFFNILLNMLKEKNTQLKNSNKSLHKKAYFDALTSIMNRRGFLENIKEKTLFSKYSLAIIDIDKFKSINDTYGHDVGDEVLKELAKVVSNNIRDKDLFARWGGEEFVILMNTNDLQIAQNVADKIRKSIEKAVFPTVKNITASFGVSNFKNKNESFDDVLKKADKALYDAKKLGRNRVCSY</sequence>
<protein>
    <recommendedName>
        <fullName evidence="8">Ammonium transporter</fullName>
    </recommendedName>
</protein>
<dbReference type="InterPro" id="IPR024041">
    <property type="entry name" value="NH4_transpt_AmtB-like_dom"/>
</dbReference>
<evidence type="ECO:0000256" key="5">
    <source>
        <dbReference type="ARBA" id="ARBA00022989"/>
    </source>
</evidence>
<dbReference type="Gene3D" id="1.10.3430.10">
    <property type="entry name" value="Ammonium transporter AmtB like domains"/>
    <property type="match status" value="1"/>
</dbReference>
<keyword evidence="3 8" id="KW-0813">Transport</keyword>
<comment type="subcellular location">
    <subcellularLocation>
        <location evidence="8">Cell membrane</location>
        <topology evidence="8">Multi-pass membrane protein</topology>
    </subcellularLocation>
    <subcellularLocation>
        <location evidence="1">Membrane</location>
        <topology evidence="1">Multi-pass membrane protein</topology>
    </subcellularLocation>
</comment>
<dbReference type="SMART" id="SM00267">
    <property type="entry name" value="GGDEF"/>
    <property type="match status" value="1"/>
</dbReference>
<dbReference type="Gene3D" id="3.30.70.270">
    <property type="match status" value="1"/>
</dbReference>
<keyword evidence="5 8" id="KW-1133">Transmembrane helix</keyword>
<evidence type="ECO:0000256" key="4">
    <source>
        <dbReference type="ARBA" id="ARBA00022692"/>
    </source>
</evidence>
<dbReference type="PROSITE" id="PS01219">
    <property type="entry name" value="AMMONIUM_TRANSP"/>
    <property type="match status" value="1"/>
</dbReference>
<dbReference type="Pfam" id="PF00990">
    <property type="entry name" value="GGDEF"/>
    <property type="match status" value="1"/>
</dbReference>
<dbReference type="RefSeq" id="WP_138153159.1">
    <property type="nucleotide sequence ID" value="NZ_VANU01000005.1"/>
</dbReference>
<dbReference type="NCBIfam" id="TIGR00836">
    <property type="entry name" value="amt"/>
    <property type="match status" value="1"/>
</dbReference>
<evidence type="ECO:0000313" key="11">
    <source>
        <dbReference type="Proteomes" id="UP000308901"/>
    </source>
</evidence>
<dbReference type="Pfam" id="PF00909">
    <property type="entry name" value="Ammonium_transp"/>
    <property type="match status" value="1"/>
</dbReference>
<feature type="domain" description="GGDEF" evidence="9">
    <location>
        <begin position="476"/>
        <end position="604"/>
    </location>
</feature>
<accession>A0A5R8XZ15</accession>
<dbReference type="SUPFAM" id="SSF55073">
    <property type="entry name" value="Nucleotide cyclase"/>
    <property type="match status" value="1"/>
</dbReference>
<feature type="transmembrane region" description="Helical" evidence="8">
    <location>
        <begin position="115"/>
        <end position="136"/>
    </location>
</feature>
<gene>
    <name evidence="10" type="primary">amt</name>
    <name evidence="10" type="ORF">FDK22_11705</name>
</gene>
<feature type="transmembrane region" description="Helical" evidence="8">
    <location>
        <begin position="47"/>
        <end position="68"/>
    </location>
</feature>
<dbReference type="FunFam" id="3.30.70.270:FF:000001">
    <property type="entry name" value="Diguanylate cyclase domain protein"/>
    <property type="match status" value="1"/>
</dbReference>
<name>A0A5R8XZ15_9BACT</name>
<dbReference type="InterPro" id="IPR018047">
    <property type="entry name" value="Ammonium_transpt_CS"/>
</dbReference>
<dbReference type="Proteomes" id="UP000308901">
    <property type="component" value="Unassembled WGS sequence"/>
</dbReference>
<keyword evidence="11" id="KW-1185">Reference proteome</keyword>
<dbReference type="GO" id="GO:0005886">
    <property type="term" value="C:plasma membrane"/>
    <property type="evidence" value="ECO:0007669"/>
    <property type="project" value="UniProtKB-SubCell"/>
</dbReference>
<dbReference type="EMBL" id="VANU01000005">
    <property type="protein sequence ID" value="TLP36905.1"/>
    <property type="molecule type" value="Genomic_DNA"/>
</dbReference>
<comment type="similarity">
    <text evidence="2 8">Belongs to the ammonia transporter channel (TC 1.A.11.2) family.</text>
</comment>
<dbReference type="AlphaFoldDB" id="A0A5R8XZ15"/>
<evidence type="ECO:0000256" key="7">
    <source>
        <dbReference type="ARBA" id="ARBA00023177"/>
    </source>
</evidence>
<dbReference type="InterPro" id="IPR000160">
    <property type="entry name" value="GGDEF_dom"/>
</dbReference>
<dbReference type="SUPFAM" id="SSF111352">
    <property type="entry name" value="Ammonium transporter"/>
    <property type="match status" value="1"/>
</dbReference>
<dbReference type="PROSITE" id="PS50887">
    <property type="entry name" value="GGDEF"/>
    <property type="match status" value="1"/>
</dbReference>
<feature type="transmembrane region" description="Helical" evidence="8">
    <location>
        <begin position="338"/>
        <end position="364"/>
    </location>
</feature>
<dbReference type="GO" id="GO:0097272">
    <property type="term" value="P:ammonium homeostasis"/>
    <property type="evidence" value="ECO:0007669"/>
    <property type="project" value="TreeGrafter"/>
</dbReference>
<dbReference type="CDD" id="cd01949">
    <property type="entry name" value="GGDEF"/>
    <property type="match status" value="1"/>
</dbReference>
<evidence type="ECO:0000256" key="6">
    <source>
        <dbReference type="ARBA" id="ARBA00023136"/>
    </source>
</evidence>
<comment type="caution">
    <text evidence="8">Lacks conserved residue(s) required for the propagation of feature annotation.</text>
</comment>
<dbReference type="PANTHER" id="PTHR11730">
    <property type="entry name" value="AMMONIUM TRANSPORTER"/>
    <property type="match status" value="1"/>
</dbReference>
<dbReference type="InterPro" id="IPR043128">
    <property type="entry name" value="Rev_trsase/Diguanyl_cyclase"/>
</dbReference>
<evidence type="ECO:0000256" key="8">
    <source>
        <dbReference type="RuleBase" id="RU362002"/>
    </source>
</evidence>
<proteinExistence type="inferred from homology"/>
<dbReference type="InterPro" id="IPR029787">
    <property type="entry name" value="Nucleotide_cyclase"/>
</dbReference>
<dbReference type="InterPro" id="IPR001905">
    <property type="entry name" value="Ammonium_transpt"/>
</dbReference>
<dbReference type="NCBIfam" id="TIGR00254">
    <property type="entry name" value="GGDEF"/>
    <property type="match status" value="1"/>
</dbReference>
<dbReference type="PANTHER" id="PTHR11730:SF6">
    <property type="entry name" value="AMMONIUM TRANSPORTER"/>
    <property type="match status" value="1"/>
</dbReference>
<feature type="transmembrane region" description="Helical" evidence="8">
    <location>
        <begin position="304"/>
        <end position="326"/>
    </location>
</feature>
<organism evidence="10 11">
    <name type="scientific">Arcobacter arenosus</name>
    <dbReference type="NCBI Taxonomy" id="2576037"/>
    <lineage>
        <taxon>Bacteria</taxon>
        <taxon>Pseudomonadati</taxon>
        <taxon>Campylobacterota</taxon>
        <taxon>Epsilonproteobacteria</taxon>
        <taxon>Campylobacterales</taxon>
        <taxon>Arcobacteraceae</taxon>
        <taxon>Arcobacter</taxon>
    </lineage>
</organism>
<keyword evidence="4 8" id="KW-0812">Transmembrane</keyword>
<keyword evidence="6 8" id="KW-0472">Membrane</keyword>
<dbReference type="GO" id="GO:0003824">
    <property type="term" value="F:catalytic activity"/>
    <property type="evidence" value="ECO:0007669"/>
    <property type="project" value="UniProtKB-ARBA"/>
</dbReference>
<feature type="transmembrane region" description="Helical" evidence="8">
    <location>
        <begin position="6"/>
        <end position="26"/>
    </location>
</feature>